<feature type="transmembrane region" description="Helical" evidence="12">
    <location>
        <begin position="148"/>
        <end position="181"/>
    </location>
</feature>
<dbReference type="InterPro" id="IPR004728">
    <property type="entry name" value="Sec62"/>
</dbReference>
<reference evidence="13 14" key="1">
    <citation type="submission" date="2016-08" db="EMBL/GenBank/DDBJ databases">
        <title>A Parts List for Fungal Cellulosomes Revealed by Comparative Genomics.</title>
        <authorList>
            <consortium name="DOE Joint Genome Institute"/>
            <person name="Haitjema C.H."/>
            <person name="Gilmore S.P."/>
            <person name="Henske J.K."/>
            <person name="Solomon K.V."/>
            <person name="De Groot R."/>
            <person name="Kuo A."/>
            <person name="Mondo S.J."/>
            <person name="Salamov A.A."/>
            <person name="Labutti K."/>
            <person name="Zhao Z."/>
            <person name="Chiniquy J."/>
            <person name="Barry K."/>
            <person name="Brewer H.M."/>
            <person name="Purvine S.O."/>
            <person name="Wright A.T."/>
            <person name="Boxma B."/>
            <person name="Van Alen T."/>
            <person name="Hackstein J.H."/>
            <person name="Baker S.E."/>
            <person name="Grigoriev I.V."/>
            <person name="O'Malley M.A."/>
        </authorList>
    </citation>
    <scope>NUCLEOTIDE SEQUENCE [LARGE SCALE GENOMIC DNA]</scope>
    <source>
        <strain evidence="13 14">G1</strain>
    </source>
</reference>
<feature type="compositionally biased region" description="Basic and acidic residues" evidence="11">
    <location>
        <begin position="229"/>
        <end position="240"/>
    </location>
</feature>
<keyword evidence="6" id="KW-0256">Endoplasmic reticulum</keyword>
<evidence type="ECO:0000256" key="10">
    <source>
        <dbReference type="ARBA" id="ARBA00023136"/>
    </source>
</evidence>
<dbReference type="InterPro" id="IPR011553">
    <property type="entry name" value="Sec62_asco"/>
</dbReference>
<keyword evidence="9" id="KW-0811">Translocation</keyword>
<evidence type="ECO:0000256" key="11">
    <source>
        <dbReference type="SAM" id="MobiDB-lite"/>
    </source>
</evidence>
<evidence type="ECO:0000256" key="7">
    <source>
        <dbReference type="ARBA" id="ARBA00022927"/>
    </source>
</evidence>
<accession>A0A1Y2CRP9</accession>
<dbReference type="EMBL" id="MCOG01000099">
    <property type="protein sequence ID" value="ORY49719.1"/>
    <property type="molecule type" value="Genomic_DNA"/>
</dbReference>
<dbReference type="Proteomes" id="UP000193920">
    <property type="component" value="Unassembled WGS sequence"/>
</dbReference>
<protein>
    <recommendedName>
        <fullName evidence="3">Translocation protein SEC62</fullName>
    </recommendedName>
</protein>
<keyword evidence="14" id="KW-1185">Reference proteome</keyword>
<keyword evidence="5 12" id="KW-0812">Transmembrane</keyword>
<dbReference type="STRING" id="1754190.A0A1Y2CRP9"/>
<evidence type="ECO:0000256" key="9">
    <source>
        <dbReference type="ARBA" id="ARBA00023010"/>
    </source>
</evidence>
<keyword evidence="10 12" id="KW-0472">Membrane</keyword>
<dbReference type="PANTHER" id="PTHR12443:SF9">
    <property type="entry name" value="TRANSLOCATION PROTEIN SEC62"/>
    <property type="match status" value="1"/>
</dbReference>
<evidence type="ECO:0000256" key="3">
    <source>
        <dbReference type="ARBA" id="ARBA00021257"/>
    </source>
</evidence>
<keyword evidence="4" id="KW-0813">Transport</keyword>
<proteinExistence type="inferred from homology"/>
<feature type="compositionally biased region" description="Low complexity" evidence="11">
    <location>
        <begin position="217"/>
        <end position="228"/>
    </location>
</feature>
<evidence type="ECO:0000256" key="4">
    <source>
        <dbReference type="ARBA" id="ARBA00022448"/>
    </source>
</evidence>
<sequence length="240" mass="27739">MSSPDFSKVPKDIMEIAKYLLSSESKMKPRAGILNGRRVDYFKGKAATHALMKKAYSKSKKRPTIDNREKAAEYMKELVNYGLILRVNHTPHSKQCTFNQIQDFNDDFYFVWIYEGSQLKTLLLGFGILLIVLAGVMFQVWPARLRRGAYYILSALMWVMVAFFIMVIFRFILYLVSLLVCKRSIWLFPNLFADVGFIESFEPLWGFGDEDAEAMKQSSSQEYISSSEAEVKPEDLKKDE</sequence>
<dbReference type="AlphaFoldDB" id="A0A1Y2CRP9"/>
<keyword evidence="8 12" id="KW-1133">Transmembrane helix</keyword>
<comment type="caution">
    <text evidence="13">The sequence shown here is derived from an EMBL/GenBank/DDBJ whole genome shotgun (WGS) entry which is preliminary data.</text>
</comment>
<gene>
    <name evidence="13" type="ORF">LY90DRAFT_383974</name>
</gene>
<evidence type="ECO:0000313" key="14">
    <source>
        <dbReference type="Proteomes" id="UP000193920"/>
    </source>
</evidence>
<evidence type="ECO:0000256" key="12">
    <source>
        <dbReference type="SAM" id="Phobius"/>
    </source>
</evidence>
<keyword evidence="7" id="KW-0653">Protein transport</keyword>
<evidence type="ECO:0000256" key="8">
    <source>
        <dbReference type="ARBA" id="ARBA00022989"/>
    </source>
</evidence>
<evidence type="ECO:0000256" key="1">
    <source>
        <dbReference type="ARBA" id="ARBA00004477"/>
    </source>
</evidence>
<evidence type="ECO:0000256" key="6">
    <source>
        <dbReference type="ARBA" id="ARBA00022824"/>
    </source>
</evidence>
<dbReference type="GO" id="GO:0005789">
    <property type="term" value="C:endoplasmic reticulum membrane"/>
    <property type="evidence" value="ECO:0007669"/>
    <property type="project" value="UniProtKB-SubCell"/>
</dbReference>
<evidence type="ECO:0000256" key="5">
    <source>
        <dbReference type="ARBA" id="ARBA00022692"/>
    </source>
</evidence>
<dbReference type="GO" id="GO:0031204">
    <property type="term" value="P:post-translational protein targeting to membrane, translocation"/>
    <property type="evidence" value="ECO:0007669"/>
    <property type="project" value="TreeGrafter"/>
</dbReference>
<feature type="region of interest" description="Disordered" evidence="11">
    <location>
        <begin position="216"/>
        <end position="240"/>
    </location>
</feature>
<comment type="similarity">
    <text evidence="2">Belongs to the SEC62 family.</text>
</comment>
<organism evidence="13 14">
    <name type="scientific">Neocallimastix californiae</name>
    <dbReference type="NCBI Taxonomy" id="1754190"/>
    <lineage>
        <taxon>Eukaryota</taxon>
        <taxon>Fungi</taxon>
        <taxon>Fungi incertae sedis</taxon>
        <taxon>Chytridiomycota</taxon>
        <taxon>Chytridiomycota incertae sedis</taxon>
        <taxon>Neocallimastigomycetes</taxon>
        <taxon>Neocallimastigales</taxon>
        <taxon>Neocallimastigaceae</taxon>
        <taxon>Neocallimastix</taxon>
    </lineage>
</organism>
<name>A0A1Y2CRP9_9FUNG</name>
<feature type="transmembrane region" description="Helical" evidence="12">
    <location>
        <begin position="122"/>
        <end position="142"/>
    </location>
</feature>
<dbReference type="NCBIfam" id="TIGR00869">
    <property type="entry name" value="sec62"/>
    <property type="match status" value="1"/>
</dbReference>
<comment type="subcellular location">
    <subcellularLocation>
        <location evidence="1">Endoplasmic reticulum membrane</location>
        <topology evidence="1">Multi-pass membrane protein</topology>
    </subcellularLocation>
</comment>
<dbReference type="Pfam" id="PF03839">
    <property type="entry name" value="Sec62"/>
    <property type="match status" value="1"/>
</dbReference>
<evidence type="ECO:0000256" key="2">
    <source>
        <dbReference type="ARBA" id="ARBA00010604"/>
    </source>
</evidence>
<evidence type="ECO:0000313" key="13">
    <source>
        <dbReference type="EMBL" id="ORY49719.1"/>
    </source>
</evidence>
<dbReference type="OrthoDB" id="200187at2759"/>
<dbReference type="PANTHER" id="PTHR12443">
    <property type="entry name" value="TRANSLOCATION PROTEIN SEC62"/>
    <property type="match status" value="1"/>
</dbReference>